<reference evidence="1 2" key="1">
    <citation type="journal article" date="2016" name="Sci. Rep.">
        <title>The Dendrobium catenatum Lindl. genome sequence provides insights into polysaccharide synthase, floral development and adaptive evolution.</title>
        <authorList>
            <person name="Zhang G.Q."/>
            <person name="Xu Q."/>
            <person name="Bian C."/>
            <person name="Tsai W.C."/>
            <person name="Yeh C.M."/>
            <person name="Liu K.W."/>
            <person name="Yoshida K."/>
            <person name="Zhang L.S."/>
            <person name="Chang S.B."/>
            <person name="Chen F."/>
            <person name="Shi Y."/>
            <person name="Su Y.Y."/>
            <person name="Zhang Y.Q."/>
            <person name="Chen L.J."/>
            <person name="Yin Y."/>
            <person name="Lin M."/>
            <person name="Huang H."/>
            <person name="Deng H."/>
            <person name="Wang Z.W."/>
            <person name="Zhu S.L."/>
            <person name="Zhao X."/>
            <person name="Deng C."/>
            <person name="Niu S.C."/>
            <person name="Huang J."/>
            <person name="Wang M."/>
            <person name="Liu G.H."/>
            <person name="Yang H.J."/>
            <person name="Xiao X.J."/>
            <person name="Hsiao Y.Y."/>
            <person name="Wu W.L."/>
            <person name="Chen Y.Y."/>
            <person name="Mitsuda N."/>
            <person name="Ohme-Takagi M."/>
            <person name="Luo Y.B."/>
            <person name="Van de Peer Y."/>
            <person name="Liu Z.J."/>
        </authorList>
    </citation>
    <scope>NUCLEOTIDE SEQUENCE [LARGE SCALE GENOMIC DNA]</scope>
    <source>
        <tissue evidence="1">The whole plant</tissue>
    </source>
</reference>
<dbReference type="AlphaFoldDB" id="A0A2I0VG87"/>
<sequence length="82" mass="9255">MHGHGVNECFWLHPHLRKEKVSTKVMHGNDGHLVEVDNVVPNLMVEGNISNLHDTFENIFPQVIEGPAEKEQDVADKSIQFA</sequence>
<name>A0A2I0VG87_9ASPA</name>
<dbReference type="EMBL" id="KZ504415">
    <property type="protein sequence ID" value="PKU62403.1"/>
    <property type="molecule type" value="Genomic_DNA"/>
</dbReference>
<evidence type="ECO:0000313" key="2">
    <source>
        <dbReference type="Proteomes" id="UP000233837"/>
    </source>
</evidence>
<organism evidence="1 2">
    <name type="scientific">Dendrobium catenatum</name>
    <dbReference type="NCBI Taxonomy" id="906689"/>
    <lineage>
        <taxon>Eukaryota</taxon>
        <taxon>Viridiplantae</taxon>
        <taxon>Streptophyta</taxon>
        <taxon>Embryophyta</taxon>
        <taxon>Tracheophyta</taxon>
        <taxon>Spermatophyta</taxon>
        <taxon>Magnoliopsida</taxon>
        <taxon>Liliopsida</taxon>
        <taxon>Asparagales</taxon>
        <taxon>Orchidaceae</taxon>
        <taxon>Epidendroideae</taxon>
        <taxon>Malaxideae</taxon>
        <taxon>Dendrobiinae</taxon>
        <taxon>Dendrobium</taxon>
    </lineage>
</organism>
<accession>A0A2I0VG87</accession>
<protein>
    <submittedName>
        <fullName evidence="1">Uncharacterized protein</fullName>
    </submittedName>
</protein>
<reference evidence="1 2" key="2">
    <citation type="journal article" date="2017" name="Nature">
        <title>The Apostasia genome and the evolution of orchids.</title>
        <authorList>
            <person name="Zhang G.Q."/>
            <person name="Liu K.W."/>
            <person name="Li Z."/>
            <person name="Lohaus R."/>
            <person name="Hsiao Y.Y."/>
            <person name="Niu S.C."/>
            <person name="Wang J.Y."/>
            <person name="Lin Y.C."/>
            <person name="Xu Q."/>
            <person name="Chen L.J."/>
            <person name="Yoshida K."/>
            <person name="Fujiwara S."/>
            <person name="Wang Z.W."/>
            <person name="Zhang Y.Q."/>
            <person name="Mitsuda N."/>
            <person name="Wang M."/>
            <person name="Liu G.H."/>
            <person name="Pecoraro L."/>
            <person name="Huang H.X."/>
            <person name="Xiao X.J."/>
            <person name="Lin M."/>
            <person name="Wu X.Y."/>
            <person name="Wu W.L."/>
            <person name="Chen Y.Y."/>
            <person name="Chang S.B."/>
            <person name="Sakamoto S."/>
            <person name="Ohme-Takagi M."/>
            <person name="Yagi M."/>
            <person name="Zeng S.J."/>
            <person name="Shen C.Y."/>
            <person name="Yeh C.M."/>
            <person name="Luo Y.B."/>
            <person name="Tsai W.C."/>
            <person name="Van de Peer Y."/>
            <person name="Liu Z.J."/>
        </authorList>
    </citation>
    <scope>NUCLEOTIDE SEQUENCE [LARGE SCALE GENOMIC DNA]</scope>
    <source>
        <tissue evidence="1">The whole plant</tissue>
    </source>
</reference>
<keyword evidence="2" id="KW-1185">Reference proteome</keyword>
<proteinExistence type="predicted"/>
<gene>
    <name evidence="1" type="ORF">MA16_Dca027971</name>
</gene>
<dbReference type="Proteomes" id="UP000233837">
    <property type="component" value="Unassembled WGS sequence"/>
</dbReference>
<evidence type="ECO:0000313" key="1">
    <source>
        <dbReference type="EMBL" id="PKU62403.1"/>
    </source>
</evidence>